<comment type="function">
    <text evidence="1">Transcriptional repressor of xylose-utilizing enzymes.</text>
</comment>
<dbReference type="SUPFAM" id="SSF46785">
    <property type="entry name" value="Winged helix' DNA-binding domain"/>
    <property type="match status" value="1"/>
</dbReference>
<dbReference type="InterPro" id="IPR000600">
    <property type="entry name" value="ROK"/>
</dbReference>
<dbReference type="Proteomes" id="UP000234789">
    <property type="component" value="Unassembled WGS sequence"/>
</dbReference>
<dbReference type="PANTHER" id="PTHR18964:SF149">
    <property type="entry name" value="BIFUNCTIONAL UDP-N-ACETYLGLUCOSAMINE 2-EPIMERASE_N-ACETYLMANNOSAMINE KINASE"/>
    <property type="match status" value="1"/>
</dbReference>
<dbReference type="InterPro" id="IPR036388">
    <property type="entry name" value="WH-like_DNA-bd_sf"/>
</dbReference>
<reference evidence="4 5" key="1">
    <citation type="submission" date="2017-05" db="EMBL/GenBank/DDBJ databases">
        <title>Functional genome analysis of Paenibacillus pasadenensis strain R16: insights on endophytic life style and antifungal activity.</title>
        <authorList>
            <person name="Passera A."/>
            <person name="Marcolungo L."/>
            <person name="Casati P."/>
            <person name="Brasca M."/>
            <person name="Quaglino F."/>
            <person name="Delledonne M."/>
        </authorList>
    </citation>
    <scope>NUCLEOTIDE SEQUENCE [LARGE SCALE GENOMIC DNA]</scope>
    <source>
        <strain evidence="4 5">R16</strain>
    </source>
</reference>
<name>A0A2N5N4M1_9BACL</name>
<dbReference type="GO" id="GO:0042732">
    <property type="term" value="P:D-xylose metabolic process"/>
    <property type="evidence" value="ECO:0007669"/>
    <property type="project" value="UniProtKB-KW"/>
</dbReference>
<accession>A0A2N5N4M1</accession>
<keyword evidence="3" id="KW-0859">Xylose metabolism</keyword>
<dbReference type="Gene3D" id="1.10.10.10">
    <property type="entry name" value="Winged helix-like DNA-binding domain superfamily/Winged helix DNA-binding domain"/>
    <property type="match status" value="1"/>
</dbReference>
<keyword evidence="3" id="KW-0119">Carbohydrate metabolism</keyword>
<comment type="caution">
    <text evidence="4">The sequence shown here is derived from an EMBL/GenBank/DDBJ whole genome shotgun (WGS) entry which is preliminary data.</text>
</comment>
<dbReference type="Gene3D" id="3.30.420.40">
    <property type="match status" value="2"/>
</dbReference>
<dbReference type="Pfam" id="PF00480">
    <property type="entry name" value="ROK"/>
    <property type="match status" value="1"/>
</dbReference>
<evidence type="ECO:0000256" key="3">
    <source>
        <dbReference type="ARBA" id="ARBA00022629"/>
    </source>
</evidence>
<organism evidence="4 5">
    <name type="scientific">Paenibacillus pasadenensis</name>
    <dbReference type="NCBI Taxonomy" id="217090"/>
    <lineage>
        <taxon>Bacteria</taxon>
        <taxon>Bacillati</taxon>
        <taxon>Bacillota</taxon>
        <taxon>Bacilli</taxon>
        <taxon>Bacillales</taxon>
        <taxon>Paenibacillaceae</taxon>
        <taxon>Paenibacillus</taxon>
    </lineage>
</organism>
<dbReference type="InterPro" id="IPR036390">
    <property type="entry name" value="WH_DNA-bd_sf"/>
</dbReference>
<dbReference type="SUPFAM" id="SSF53067">
    <property type="entry name" value="Actin-like ATPase domain"/>
    <property type="match status" value="1"/>
</dbReference>
<dbReference type="OrthoDB" id="9796533at2"/>
<evidence type="ECO:0000256" key="2">
    <source>
        <dbReference type="ARBA" id="ARBA00006479"/>
    </source>
</evidence>
<dbReference type="PANTHER" id="PTHR18964">
    <property type="entry name" value="ROK (REPRESSOR, ORF, KINASE) FAMILY"/>
    <property type="match status" value="1"/>
</dbReference>
<comment type="similarity">
    <text evidence="2">Belongs to the ROK (NagC/XylR) family.</text>
</comment>
<dbReference type="AlphaFoldDB" id="A0A2N5N4M1"/>
<gene>
    <name evidence="4" type="ORF">B8V81_3691</name>
</gene>
<proteinExistence type="inferred from homology"/>
<dbReference type="RefSeq" id="WP_028597832.1">
    <property type="nucleotide sequence ID" value="NZ_BIMM01000032.1"/>
</dbReference>
<keyword evidence="5" id="KW-1185">Reference proteome</keyword>
<evidence type="ECO:0000313" key="4">
    <source>
        <dbReference type="EMBL" id="PLT45260.1"/>
    </source>
</evidence>
<evidence type="ECO:0000256" key="1">
    <source>
        <dbReference type="ARBA" id="ARBA00002486"/>
    </source>
</evidence>
<dbReference type="EMBL" id="NFEZ01000004">
    <property type="protein sequence ID" value="PLT45260.1"/>
    <property type="molecule type" value="Genomic_DNA"/>
</dbReference>
<dbReference type="InterPro" id="IPR043129">
    <property type="entry name" value="ATPase_NBD"/>
</dbReference>
<protein>
    <submittedName>
        <fullName evidence="4">Putative ROK-family transcriptional regulator</fullName>
    </submittedName>
</protein>
<evidence type="ECO:0000313" key="5">
    <source>
        <dbReference type="Proteomes" id="UP000234789"/>
    </source>
</evidence>
<sequence length="399" mass="43257">MKNSSDRRTDPPKKRIHALVSSMGTASKAELLPASGMTGSSLTRLLDEMVAEKLLSASRLGPSSGGRKPILYEINPESGYFFGLEISRRTSSLGFFDARMNAKALLHWRMDEAMTPEQLVDFAARNIRSILSDHRIEPSQVRGIGIGAVGPLDRKQGLLIAPLHFPAPGWKDVPICRLLEERTGIPARLENGANAALLGERWAMRGDNPQHLLHVHAGIGIRTAMMSGGSLVHGSVDMEGAAGQMIIHMDGPRLHSDGNYGAWEAFASVQAIERKAQADAKAGRRDVPGAAAVPPERITYDMVLQGLHDGSPYAREIFLQAAVHLGIGLANLINVLHPETVLLGGALIRSSDHVYRTAIETARRNIYYSPHYSPVFSKGVLQEDAVVVGAALTVWQEEP</sequence>